<proteinExistence type="predicted"/>
<feature type="domain" description="Transposase IS200-like" evidence="1">
    <location>
        <begin position="1"/>
        <end position="100"/>
    </location>
</feature>
<dbReference type="InterPro" id="IPR036515">
    <property type="entry name" value="Transposase_17_sf"/>
</dbReference>
<dbReference type="PANTHER" id="PTHR34322">
    <property type="entry name" value="TRANSPOSASE, Y1_TNP DOMAIN-CONTAINING"/>
    <property type="match status" value="1"/>
</dbReference>
<dbReference type="InterPro" id="IPR002686">
    <property type="entry name" value="Transposase_17"/>
</dbReference>
<dbReference type="AlphaFoldDB" id="A0A562V685"/>
<evidence type="ECO:0000259" key="1">
    <source>
        <dbReference type="SMART" id="SM01321"/>
    </source>
</evidence>
<reference evidence="2 3" key="1">
    <citation type="submission" date="2019-07" db="EMBL/GenBank/DDBJ databases">
        <title>Genomic Encyclopedia of Archaeal and Bacterial Type Strains, Phase II (KMG-II): from individual species to whole genera.</title>
        <authorList>
            <person name="Goeker M."/>
        </authorList>
    </citation>
    <scope>NUCLEOTIDE SEQUENCE [LARGE SCALE GENOMIC DNA]</scope>
    <source>
        <strain evidence="2 3">ATCC BAA-1139</strain>
    </source>
</reference>
<organism evidence="2 3">
    <name type="scientific">Geobacter argillaceus</name>
    <dbReference type="NCBI Taxonomy" id="345631"/>
    <lineage>
        <taxon>Bacteria</taxon>
        <taxon>Pseudomonadati</taxon>
        <taxon>Thermodesulfobacteriota</taxon>
        <taxon>Desulfuromonadia</taxon>
        <taxon>Geobacterales</taxon>
        <taxon>Geobacteraceae</taxon>
        <taxon>Geobacter</taxon>
    </lineage>
</organism>
<dbReference type="GO" id="GO:0004803">
    <property type="term" value="F:transposase activity"/>
    <property type="evidence" value="ECO:0007669"/>
    <property type="project" value="InterPro"/>
</dbReference>
<keyword evidence="3" id="KW-1185">Reference proteome</keyword>
<sequence length="197" mass="22497">MTTFFSDEDYQAYISLMAEWCRKCGVEVWAYCLMPNHVHLIAVPESDDALRRGIGEAHRRYSRMINFREKWKGHLWQGRFASFPMDETYLLEAARYVEMNPVAARLVSDAASWQWSSARAHLAGIDDELVKVGPLLELAGDWKLFLAGVTTEEELSELRRHERTGRPLGAESFIERLESALDRALKPAKPGPKAKQS</sequence>
<dbReference type="GO" id="GO:0003677">
    <property type="term" value="F:DNA binding"/>
    <property type="evidence" value="ECO:0007669"/>
    <property type="project" value="InterPro"/>
</dbReference>
<dbReference type="Proteomes" id="UP000319449">
    <property type="component" value="Unassembled WGS sequence"/>
</dbReference>
<protein>
    <submittedName>
        <fullName evidence="2">Putative transposase</fullName>
    </submittedName>
</protein>
<dbReference type="Gene3D" id="3.30.70.1290">
    <property type="entry name" value="Transposase IS200-like"/>
    <property type="match status" value="1"/>
</dbReference>
<evidence type="ECO:0000313" key="3">
    <source>
        <dbReference type="Proteomes" id="UP000319449"/>
    </source>
</evidence>
<dbReference type="SMART" id="SM01321">
    <property type="entry name" value="Y1_Tnp"/>
    <property type="match status" value="1"/>
</dbReference>
<name>A0A562V685_9BACT</name>
<comment type="caution">
    <text evidence="2">The sequence shown here is derived from an EMBL/GenBank/DDBJ whole genome shotgun (WGS) entry which is preliminary data.</text>
</comment>
<evidence type="ECO:0000313" key="2">
    <source>
        <dbReference type="EMBL" id="TWJ13268.1"/>
    </source>
</evidence>
<dbReference type="GO" id="GO:0006313">
    <property type="term" value="P:DNA transposition"/>
    <property type="evidence" value="ECO:0007669"/>
    <property type="project" value="InterPro"/>
</dbReference>
<dbReference type="PANTHER" id="PTHR34322:SF2">
    <property type="entry name" value="TRANSPOSASE IS200-LIKE DOMAIN-CONTAINING PROTEIN"/>
    <property type="match status" value="1"/>
</dbReference>
<gene>
    <name evidence="2" type="ORF">JN12_03934</name>
</gene>
<dbReference type="EMBL" id="VLLN01000044">
    <property type="protein sequence ID" value="TWJ13268.1"/>
    <property type="molecule type" value="Genomic_DNA"/>
</dbReference>
<accession>A0A562V685</accession>
<dbReference type="SUPFAM" id="SSF143422">
    <property type="entry name" value="Transposase IS200-like"/>
    <property type="match status" value="1"/>
</dbReference>
<dbReference type="Pfam" id="PF01797">
    <property type="entry name" value="Y1_Tnp"/>
    <property type="match status" value="1"/>
</dbReference>